<reference evidence="2 3" key="1">
    <citation type="submission" date="2015-01" db="EMBL/GenBank/DDBJ databases">
        <title>Genome sequencing of Jeotgalibacillus soli.</title>
        <authorList>
            <person name="Goh K.M."/>
            <person name="Chan K.-G."/>
            <person name="Yaakop A.S."/>
            <person name="Ee R."/>
            <person name="Gan H.M."/>
            <person name="Chan C.S."/>
        </authorList>
    </citation>
    <scope>NUCLEOTIDE SEQUENCE [LARGE SCALE GENOMIC DNA]</scope>
    <source>
        <strain evidence="2 3">P9</strain>
    </source>
</reference>
<evidence type="ECO:0000313" key="2">
    <source>
        <dbReference type="EMBL" id="KIL52154.1"/>
    </source>
</evidence>
<protein>
    <submittedName>
        <fullName evidence="2">Uncharacterized protein</fullName>
    </submittedName>
</protein>
<sequence>MDLIFQALVESLHEGTLPLAFVIIWIWRWDRPFMVQGMSSDWSHREIYVPAVRGKNTGELGAIEAYSGRMQLVKSVKRKDCPDDSDDAQSSPFFLRAF</sequence>
<dbReference type="AlphaFoldDB" id="A0A0C2SDX4"/>
<feature type="region of interest" description="Disordered" evidence="1">
    <location>
        <begin position="78"/>
        <end position="98"/>
    </location>
</feature>
<dbReference type="STRING" id="889306.KP78_05240"/>
<keyword evidence="3" id="KW-1185">Reference proteome</keyword>
<dbReference type="OrthoDB" id="2454349at2"/>
<comment type="caution">
    <text evidence="2">The sequence shown here is derived from an EMBL/GenBank/DDBJ whole genome shotgun (WGS) entry which is preliminary data.</text>
</comment>
<dbReference type="Proteomes" id="UP000031938">
    <property type="component" value="Unassembled WGS sequence"/>
</dbReference>
<gene>
    <name evidence="2" type="ORF">KP78_05240</name>
</gene>
<evidence type="ECO:0000313" key="3">
    <source>
        <dbReference type="Proteomes" id="UP000031938"/>
    </source>
</evidence>
<dbReference type="EMBL" id="JXRP01000006">
    <property type="protein sequence ID" value="KIL52154.1"/>
    <property type="molecule type" value="Genomic_DNA"/>
</dbReference>
<name>A0A0C2SDX4_9BACL</name>
<dbReference type="RefSeq" id="WP_041085960.1">
    <property type="nucleotide sequence ID" value="NZ_JXRP01000006.1"/>
</dbReference>
<accession>A0A0C2SDX4</accession>
<organism evidence="2 3">
    <name type="scientific">Jeotgalibacillus soli</name>
    <dbReference type="NCBI Taxonomy" id="889306"/>
    <lineage>
        <taxon>Bacteria</taxon>
        <taxon>Bacillati</taxon>
        <taxon>Bacillota</taxon>
        <taxon>Bacilli</taxon>
        <taxon>Bacillales</taxon>
        <taxon>Caryophanaceae</taxon>
        <taxon>Jeotgalibacillus</taxon>
    </lineage>
</organism>
<proteinExistence type="predicted"/>
<evidence type="ECO:0000256" key="1">
    <source>
        <dbReference type="SAM" id="MobiDB-lite"/>
    </source>
</evidence>
<dbReference type="PATRIC" id="fig|889306.3.peg.523"/>